<dbReference type="Proteomes" id="UP000092993">
    <property type="component" value="Unassembled WGS sequence"/>
</dbReference>
<proteinExistence type="predicted"/>
<evidence type="ECO:0008006" key="3">
    <source>
        <dbReference type="Google" id="ProtNLM"/>
    </source>
</evidence>
<dbReference type="Gene3D" id="3.40.50.12660">
    <property type="match status" value="1"/>
</dbReference>
<gene>
    <name evidence="1" type="ORF">A0H81_13894</name>
</gene>
<protein>
    <recommendedName>
        <fullName evidence="3">Metacaspase-1</fullName>
    </recommendedName>
</protein>
<comment type="caution">
    <text evidence="1">The sequence shown here is derived from an EMBL/GenBank/DDBJ whole genome shotgun (WGS) entry which is preliminary data.</text>
</comment>
<organism evidence="1 2">
    <name type="scientific">Grifola frondosa</name>
    <name type="common">Maitake</name>
    <name type="synonym">Polyporus frondosus</name>
    <dbReference type="NCBI Taxonomy" id="5627"/>
    <lineage>
        <taxon>Eukaryota</taxon>
        <taxon>Fungi</taxon>
        <taxon>Dikarya</taxon>
        <taxon>Basidiomycota</taxon>
        <taxon>Agaricomycotina</taxon>
        <taxon>Agaricomycetes</taxon>
        <taxon>Polyporales</taxon>
        <taxon>Grifolaceae</taxon>
        <taxon>Grifola</taxon>
    </lineage>
</organism>
<dbReference type="OrthoDB" id="3223806at2759"/>
<dbReference type="EMBL" id="LUGG01000032">
    <property type="protein sequence ID" value="OBZ66253.1"/>
    <property type="molecule type" value="Genomic_DNA"/>
</dbReference>
<accession>A0A1C7LND4</accession>
<dbReference type="AlphaFoldDB" id="A0A1C7LND4"/>
<name>A0A1C7LND4_GRIFR</name>
<reference evidence="1 2" key="1">
    <citation type="submission" date="2016-03" db="EMBL/GenBank/DDBJ databases">
        <title>Whole genome sequencing of Grifola frondosa 9006-11.</title>
        <authorList>
            <person name="Min B."/>
            <person name="Park H."/>
            <person name="Kim J.-G."/>
            <person name="Cho H."/>
            <person name="Oh Y.-L."/>
            <person name="Kong W.-S."/>
            <person name="Choi I.-G."/>
        </authorList>
    </citation>
    <scope>NUCLEOTIDE SEQUENCE [LARGE SCALE GENOMIC DNA]</scope>
    <source>
        <strain evidence="1 2">9006-11</strain>
    </source>
</reference>
<sequence>MALDLMTDKLKDPQPSDRFVFFYSGHSDRVPTKSISEDDGMNEAILWMMMDCPVVGLPLPSKLWLSSRASLDSSDSSAFEYQSLPSRARGAYRNFR</sequence>
<evidence type="ECO:0000313" key="2">
    <source>
        <dbReference type="Proteomes" id="UP000092993"/>
    </source>
</evidence>
<evidence type="ECO:0000313" key="1">
    <source>
        <dbReference type="EMBL" id="OBZ66253.1"/>
    </source>
</evidence>
<keyword evidence="2" id="KW-1185">Reference proteome</keyword>